<dbReference type="PROSITE" id="PS51318">
    <property type="entry name" value="TAT"/>
    <property type="match status" value="1"/>
</dbReference>
<evidence type="ECO:0000256" key="4">
    <source>
        <dbReference type="ARBA" id="ARBA00004779"/>
    </source>
</evidence>
<dbReference type="GO" id="GO:0016020">
    <property type="term" value="C:membrane"/>
    <property type="evidence" value="ECO:0007669"/>
    <property type="project" value="InterPro"/>
</dbReference>
<evidence type="ECO:0000256" key="15">
    <source>
        <dbReference type="SAM" id="MobiDB-lite"/>
    </source>
</evidence>
<dbReference type="InterPro" id="IPR002429">
    <property type="entry name" value="CcO_II-like_C"/>
</dbReference>
<dbReference type="SUPFAM" id="SSF49503">
    <property type="entry name" value="Cupredoxins"/>
    <property type="match status" value="1"/>
</dbReference>
<comment type="catalytic activity">
    <reaction evidence="14">
        <text>N2 + 2 Fe(III)-[cytochrome c] + H2O = nitrous oxide + 2 Fe(II)-[cytochrome c] + 2 H(+)</text>
        <dbReference type="Rhea" id="RHEA:43108"/>
        <dbReference type="Rhea" id="RHEA-COMP:10350"/>
        <dbReference type="Rhea" id="RHEA-COMP:14399"/>
        <dbReference type="ChEBI" id="CHEBI:15377"/>
        <dbReference type="ChEBI" id="CHEBI:15378"/>
        <dbReference type="ChEBI" id="CHEBI:17045"/>
        <dbReference type="ChEBI" id="CHEBI:17997"/>
        <dbReference type="ChEBI" id="CHEBI:29033"/>
        <dbReference type="ChEBI" id="CHEBI:29034"/>
        <dbReference type="EC" id="1.7.2.4"/>
    </reaction>
</comment>
<feature type="region of interest" description="Disordered" evidence="15">
    <location>
        <begin position="47"/>
        <end position="74"/>
    </location>
</feature>
<keyword evidence="11" id="KW-0186">Copper</keyword>
<keyword evidence="16" id="KW-0472">Membrane</keyword>
<proteinExistence type="inferred from homology"/>
<comment type="subcellular location">
    <subcellularLocation>
        <location evidence="3">Cell envelope</location>
    </subcellularLocation>
</comment>
<keyword evidence="16" id="KW-0812">Transmembrane</keyword>
<dbReference type="Gene3D" id="2.60.40.420">
    <property type="entry name" value="Cupredoxins - blue copper proteins"/>
    <property type="match status" value="1"/>
</dbReference>
<dbReference type="Proteomes" id="UP000285530">
    <property type="component" value="Unassembled WGS sequence"/>
</dbReference>
<evidence type="ECO:0000256" key="2">
    <source>
        <dbReference type="ARBA" id="ARBA00003034"/>
    </source>
</evidence>
<feature type="domain" description="Cytochrome oxidase subunit II copper A binding" evidence="17">
    <location>
        <begin position="131"/>
        <end position="224"/>
    </location>
</feature>
<dbReference type="InterPro" id="IPR001505">
    <property type="entry name" value="Copper_CuA"/>
</dbReference>
<comment type="pathway">
    <text evidence="4">Nitrogen metabolism; nitrate reduction (denitrification); dinitrogen from nitrate: step 4/4.</text>
</comment>
<comment type="cofactor">
    <cofactor evidence="1">
        <name>Ca(2+)</name>
        <dbReference type="ChEBI" id="CHEBI:29108"/>
    </cofactor>
</comment>
<dbReference type="GO" id="GO:0050304">
    <property type="term" value="F:nitrous-oxide reductase activity"/>
    <property type="evidence" value="ECO:0007669"/>
    <property type="project" value="UniProtKB-EC"/>
</dbReference>
<evidence type="ECO:0000256" key="9">
    <source>
        <dbReference type="ARBA" id="ARBA00016560"/>
    </source>
</evidence>
<evidence type="ECO:0000256" key="12">
    <source>
        <dbReference type="ARBA" id="ARBA00031077"/>
    </source>
</evidence>
<feature type="compositionally biased region" description="Basic and acidic residues" evidence="15">
    <location>
        <begin position="117"/>
        <end position="130"/>
    </location>
</feature>
<evidence type="ECO:0000256" key="11">
    <source>
        <dbReference type="ARBA" id="ARBA00023008"/>
    </source>
</evidence>
<dbReference type="AlphaFoldDB" id="A0A419A2V2"/>
<evidence type="ECO:0000256" key="14">
    <source>
        <dbReference type="ARBA" id="ARBA00049555"/>
    </source>
</evidence>
<dbReference type="UniPathway" id="UPA00652">
    <property type="reaction ID" value="UER00709"/>
</dbReference>
<evidence type="ECO:0000256" key="8">
    <source>
        <dbReference type="ARBA" id="ARBA00011896"/>
    </source>
</evidence>
<dbReference type="PANTHER" id="PTHR42838:SF2">
    <property type="entry name" value="NITROUS-OXIDE REDUCTASE"/>
    <property type="match status" value="1"/>
</dbReference>
<evidence type="ECO:0000256" key="13">
    <source>
        <dbReference type="ARBA" id="ARBA00032847"/>
    </source>
</evidence>
<gene>
    <name evidence="18" type="ORF">D3P06_01160</name>
</gene>
<evidence type="ECO:0000256" key="7">
    <source>
        <dbReference type="ARBA" id="ARBA00011738"/>
    </source>
</evidence>
<evidence type="ECO:0000256" key="5">
    <source>
        <dbReference type="ARBA" id="ARBA00006790"/>
    </source>
</evidence>
<dbReference type="PROSITE" id="PS00078">
    <property type="entry name" value="COX2"/>
    <property type="match status" value="1"/>
</dbReference>
<name>A0A419A2V2_9RHOB</name>
<dbReference type="EMBL" id="QZEV01000002">
    <property type="protein sequence ID" value="RJL07375.1"/>
    <property type="molecule type" value="Genomic_DNA"/>
</dbReference>
<dbReference type="EC" id="1.7.2.4" evidence="8"/>
<keyword evidence="10" id="KW-0479">Metal-binding</keyword>
<evidence type="ECO:0000256" key="10">
    <source>
        <dbReference type="ARBA" id="ARBA00022723"/>
    </source>
</evidence>
<evidence type="ECO:0000259" key="17">
    <source>
        <dbReference type="PROSITE" id="PS50857"/>
    </source>
</evidence>
<dbReference type="GO" id="GO:0019333">
    <property type="term" value="P:denitrification pathway"/>
    <property type="evidence" value="ECO:0007669"/>
    <property type="project" value="UniProtKB-UniPathway"/>
</dbReference>
<keyword evidence="19" id="KW-1185">Reference proteome</keyword>
<evidence type="ECO:0000256" key="1">
    <source>
        <dbReference type="ARBA" id="ARBA00001913"/>
    </source>
</evidence>
<dbReference type="InterPro" id="IPR051403">
    <property type="entry name" value="NosZ/Cyto_c_oxidase_sub2"/>
</dbReference>
<evidence type="ECO:0000256" key="16">
    <source>
        <dbReference type="SAM" id="Phobius"/>
    </source>
</evidence>
<dbReference type="InterPro" id="IPR006311">
    <property type="entry name" value="TAT_signal"/>
</dbReference>
<dbReference type="GO" id="GO:0004129">
    <property type="term" value="F:cytochrome-c oxidase activity"/>
    <property type="evidence" value="ECO:0007669"/>
    <property type="project" value="InterPro"/>
</dbReference>
<protein>
    <recommendedName>
        <fullName evidence="9">Nitrous-oxide reductase</fullName>
        <ecNumber evidence="8">1.7.2.4</ecNumber>
    </recommendedName>
    <alternativeName>
        <fullName evidence="12">N(2)OR</fullName>
    </alternativeName>
    <alternativeName>
        <fullName evidence="13">N2O reductase</fullName>
    </alternativeName>
</protein>
<feature type="compositionally biased region" description="Basic and acidic residues" evidence="15">
    <location>
        <begin position="87"/>
        <end position="105"/>
    </location>
</feature>
<dbReference type="PROSITE" id="PS50857">
    <property type="entry name" value="COX2_CUA"/>
    <property type="match status" value="1"/>
</dbReference>
<evidence type="ECO:0000313" key="18">
    <source>
        <dbReference type="EMBL" id="RJL07375.1"/>
    </source>
</evidence>
<evidence type="ECO:0000256" key="6">
    <source>
        <dbReference type="ARBA" id="ARBA00010372"/>
    </source>
</evidence>
<comment type="caution">
    <text evidence="18">The sequence shown here is derived from an EMBL/GenBank/DDBJ whole genome shotgun (WGS) entry which is preliminary data.</text>
</comment>
<sequence>MSETRHPTTRRGFIAAFGFGGVSLYALWAAYGAAPGPLALFGRAAPADADRHGTDDQATGGHAHGATSGGPSADDFRRTVAEFVERHRAEDGVVHPRRPAQDGHADAAPAPSHGAHGGHDEATAQDHDGGDEPVEVYMLAEKWFYEPTHLRLDAGTRYRFRMMATDVSHGASIQFGRGGRMIRLRPNAVAEMEAVFARPGSFLVYCTVYCGAAHDYMQARIDVV</sequence>
<keyword evidence="16" id="KW-1133">Transmembrane helix</keyword>
<reference evidence="18 19" key="1">
    <citation type="submission" date="2018-09" db="EMBL/GenBank/DDBJ databases">
        <title>Paracoccus onubensis nov. sp. a moderate halophilic bacterium isolated from Gruta de las Maravillas (Aracena, Spain).</title>
        <authorList>
            <person name="Jurado V."/>
            <person name="Gutierrez-Patricio S."/>
            <person name="Gonzalez-Pimentel J.L."/>
            <person name="Laiz L."/>
            <person name="Saiz-Jimenez C."/>
        </authorList>
    </citation>
    <scope>NUCLEOTIDE SEQUENCE [LARGE SCALE GENOMIC DNA]</scope>
    <source>
        <strain evidence="18 19">DSM 19484</strain>
    </source>
</reference>
<dbReference type="InterPro" id="IPR008972">
    <property type="entry name" value="Cupredoxin"/>
</dbReference>
<dbReference type="OrthoDB" id="9759695at2"/>
<organism evidence="18 19">
    <name type="scientific">Paracoccus aestuarii</name>
    <dbReference type="NCBI Taxonomy" id="453842"/>
    <lineage>
        <taxon>Bacteria</taxon>
        <taxon>Pseudomonadati</taxon>
        <taxon>Pseudomonadota</taxon>
        <taxon>Alphaproteobacteria</taxon>
        <taxon>Rhodobacterales</taxon>
        <taxon>Paracoccaceae</taxon>
        <taxon>Paracoccus</taxon>
    </lineage>
</organism>
<evidence type="ECO:0000256" key="3">
    <source>
        <dbReference type="ARBA" id="ARBA00004196"/>
    </source>
</evidence>
<evidence type="ECO:0000313" key="19">
    <source>
        <dbReference type="Proteomes" id="UP000285530"/>
    </source>
</evidence>
<comment type="subunit">
    <text evidence="7">Homodimer.</text>
</comment>
<comment type="function">
    <text evidence="2">Nitrous-oxide reductase is part of a bacterial respiratory system which is activated under anaerobic conditions in the presence of nitrate or nitrous oxide.</text>
</comment>
<dbReference type="PANTHER" id="PTHR42838">
    <property type="entry name" value="CYTOCHROME C OXIDASE SUBUNIT II"/>
    <property type="match status" value="1"/>
</dbReference>
<feature type="transmembrane region" description="Helical" evidence="16">
    <location>
        <begin position="12"/>
        <end position="31"/>
    </location>
</feature>
<dbReference type="RefSeq" id="WP_119884780.1">
    <property type="nucleotide sequence ID" value="NZ_CP067169.1"/>
</dbReference>
<comment type="similarity">
    <text evidence="5">In the C-terminal section; belongs to the cytochrome c oxidase subunit 2 family.</text>
</comment>
<feature type="compositionally biased region" description="Low complexity" evidence="15">
    <location>
        <begin position="58"/>
        <end position="73"/>
    </location>
</feature>
<feature type="region of interest" description="Disordered" evidence="15">
    <location>
        <begin position="87"/>
        <end position="131"/>
    </location>
</feature>
<comment type="similarity">
    <text evidence="6">Belongs to the NosZ family.</text>
</comment>
<dbReference type="GO" id="GO:0005507">
    <property type="term" value="F:copper ion binding"/>
    <property type="evidence" value="ECO:0007669"/>
    <property type="project" value="InterPro"/>
</dbReference>
<accession>A0A419A2V2</accession>
<dbReference type="GO" id="GO:0030313">
    <property type="term" value="C:cell envelope"/>
    <property type="evidence" value="ECO:0007669"/>
    <property type="project" value="UniProtKB-SubCell"/>
</dbReference>